<dbReference type="CDD" id="cd16377">
    <property type="entry name" value="23S_rRNA_IVP_like"/>
    <property type="match status" value="1"/>
</dbReference>
<evidence type="ECO:0008006" key="3">
    <source>
        <dbReference type="Google" id="ProtNLM"/>
    </source>
</evidence>
<dbReference type="PANTHER" id="PTHR38471">
    <property type="entry name" value="FOUR HELIX BUNDLE PROTEIN"/>
    <property type="match status" value="1"/>
</dbReference>
<accession>A0A1F5GVZ6</accession>
<dbReference type="EMBL" id="MFBJ01000034">
    <property type="protein sequence ID" value="OGD96090.1"/>
    <property type="molecule type" value="Genomic_DNA"/>
</dbReference>
<dbReference type="Pfam" id="PF05635">
    <property type="entry name" value="23S_rRNA_IVP"/>
    <property type="match status" value="1"/>
</dbReference>
<gene>
    <name evidence="1" type="ORF">A3F02_00585</name>
</gene>
<dbReference type="InterPro" id="IPR012657">
    <property type="entry name" value="23S_rRNA-intervening_sequence"/>
</dbReference>
<dbReference type="NCBIfam" id="TIGR02436">
    <property type="entry name" value="four helix bundle protein"/>
    <property type="match status" value="1"/>
</dbReference>
<dbReference type="AlphaFoldDB" id="A0A1F5GVZ6"/>
<sequence length="128" mass="15136">MMENNVEKIGYKKLIVWQNAYKLRRLIYEITKRFPASELRRVSQMRDAARSVKQNIQEGYGRTLGQYINYLEISKGSLKELSGDIEDCFDDGLIKEDEFKKLDELCGKTDYLFMRLIQSLRRKKQTNA</sequence>
<reference evidence="1 2" key="1">
    <citation type="journal article" date="2016" name="Nat. Commun.">
        <title>Thousands of microbial genomes shed light on interconnected biogeochemical processes in an aquifer system.</title>
        <authorList>
            <person name="Anantharaman K."/>
            <person name="Brown C.T."/>
            <person name="Hug L.A."/>
            <person name="Sharon I."/>
            <person name="Castelle C.J."/>
            <person name="Probst A.J."/>
            <person name="Thomas B.C."/>
            <person name="Singh A."/>
            <person name="Wilkins M.J."/>
            <person name="Karaoz U."/>
            <person name="Brodie E.L."/>
            <person name="Williams K.H."/>
            <person name="Hubbard S.S."/>
            <person name="Banfield J.F."/>
        </authorList>
    </citation>
    <scope>NUCLEOTIDE SEQUENCE [LARGE SCALE GENOMIC DNA]</scope>
</reference>
<dbReference type="PANTHER" id="PTHR38471:SF2">
    <property type="entry name" value="FOUR HELIX BUNDLE PROTEIN"/>
    <property type="match status" value="1"/>
</dbReference>
<organism evidence="1 2">
    <name type="scientific">Candidatus Curtissbacteria bacterium RIFCSPHIGHO2_12_FULL_38_9b</name>
    <dbReference type="NCBI Taxonomy" id="1797720"/>
    <lineage>
        <taxon>Bacteria</taxon>
        <taxon>Candidatus Curtissiibacteriota</taxon>
    </lineage>
</organism>
<dbReference type="Proteomes" id="UP000176666">
    <property type="component" value="Unassembled WGS sequence"/>
</dbReference>
<evidence type="ECO:0000313" key="1">
    <source>
        <dbReference type="EMBL" id="OGD96090.1"/>
    </source>
</evidence>
<protein>
    <recommendedName>
        <fullName evidence="3">Four helix bundle protein</fullName>
    </recommendedName>
</protein>
<proteinExistence type="predicted"/>
<comment type="caution">
    <text evidence="1">The sequence shown here is derived from an EMBL/GenBank/DDBJ whole genome shotgun (WGS) entry which is preliminary data.</text>
</comment>
<name>A0A1F5GVZ6_9BACT</name>
<dbReference type="SUPFAM" id="SSF158446">
    <property type="entry name" value="IVS-encoded protein-like"/>
    <property type="match status" value="1"/>
</dbReference>
<dbReference type="Gene3D" id="1.20.1440.60">
    <property type="entry name" value="23S rRNA-intervening sequence"/>
    <property type="match status" value="1"/>
</dbReference>
<dbReference type="InterPro" id="IPR036583">
    <property type="entry name" value="23S_rRNA_IVS_sf"/>
</dbReference>
<evidence type="ECO:0000313" key="2">
    <source>
        <dbReference type="Proteomes" id="UP000176666"/>
    </source>
</evidence>